<dbReference type="InterPro" id="IPR051320">
    <property type="entry name" value="Viral_Replic_Matur_Polypro"/>
</dbReference>
<dbReference type="Gene3D" id="3.10.10.10">
    <property type="entry name" value="HIV Type 1 Reverse Transcriptase, subunit A, domain 1"/>
    <property type="match status" value="1"/>
</dbReference>
<dbReference type="InterPro" id="IPR043502">
    <property type="entry name" value="DNA/RNA_pol_sf"/>
</dbReference>
<evidence type="ECO:0000313" key="2">
    <source>
        <dbReference type="EMBL" id="GMF30981.1"/>
    </source>
</evidence>
<dbReference type="PROSITE" id="PS50878">
    <property type="entry name" value="RT_POL"/>
    <property type="match status" value="1"/>
</dbReference>
<gene>
    <name evidence="2" type="ORF">Pfra01_000698300</name>
</gene>
<protein>
    <submittedName>
        <fullName evidence="2">Unnamed protein product</fullName>
    </submittedName>
</protein>
<name>A0A9W6X503_9STRA</name>
<dbReference type="EMBL" id="BSXT01000609">
    <property type="protein sequence ID" value="GMF30981.1"/>
    <property type="molecule type" value="Genomic_DNA"/>
</dbReference>
<keyword evidence="3" id="KW-1185">Reference proteome</keyword>
<evidence type="ECO:0000313" key="3">
    <source>
        <dbReference type="Proteomes" id="UP001165121"/>
    </source>
</evidence>
<dbReference type="CDD" id="cd01647">
    <property type="entry name" value="RT_LTR"/>
    <property type="match status" value="1"/>
</dbReference>
<dbReference type="OrthoDB" id="165157at2759"/>
<dbReference type="Pfam" id="PF00078">
    <property type="entry name" value="RVT_1"/>
    <property type="match status" value="1"/>
</dbReference>
<dbReference type="InterPro" id="IPR000477">
    <property type="entry name" value="RT_dom"/>
</dbReference>
<accession>A0A9W6X503</accession>
<sequence>MDAWRFPPHFQIKPTSKKDYTKQLVQFGFVRRNDAARWACAAVPARKTGTVDSFRITNDYRPVNKLTIPIAGVMLNLDAMLEQVAGSSCFAKFDLMKGFWQMPLHPDSQEVLSFMTEDSVFTPLRVPQGAMDSSVHFQNQLQAVFRELLGHHCLIWIDDIIIYAESAVAFVAALRRFFELLHTHRLRLNVKKSIIYCKEGMWCGRLVSGTAVRHDPNRLAALSTLPPPPTIAALHQFVCAVNWL</sequence>
<reference evidence="2" key="1">
    <citation type="submission" date="2023-04" db="EMBL/GenBank/DDBJ databases">
        <title>Phytophthora fragariaefolia NBRC 109709.</title>
        <authorList>
            <person name="Ichikawa N."/>
            <person name="Sato H."/>
            <person name="Tonouchi N."/>
        </authorList>
    </citation>
    <scope>NUCLEOTIDE SEQUENCE</scope>
    <source>
        <strain evidence="2">NBRC 109709</strain>
    </source>
</reference>
<proteinExistence type="predicted"/>
<dbReference type="SUPFAM" id="SSF56672">
    <property type="entry name" value="DNA/RNA polymerases"/>
    <property type="match status" value="1"/>
</dbReference>
<evidence type="ECO:0000259" key="1">
    <source>
        <dbReference type="PROSITE" id="PS50878"/>
    </source>
</evidence>
<dbReference type="Proteomes" id="UP001165121">
    <property type="component" value="Unassembled WGS sequence"/>
</dbReference>
<comment type="caution">
    <text evidence="2">The sequence shown here is derived from an EMBL/GenBank/DDBJ whole genome shotgun (WGS) entry which is preliminary data.</text>
</comment>
<dbReference type="AlphaFoldDB" id="A0A9W6X503"/>
<dbReference type="PANTHER" id="PTHR33064">
    <property type="entry name" value="POL PROTEIN"/>
    <property type="match status" value="1"/>
</dbReference>
<dbReference type="Gene3D" id="3.30.70.270">
    <property type="match status" value="1"/>
</dbReference>
<dbReference type="PANTHER" id="PTHR33064:SF37">
    <property type="entry name" value="RIBONUCLEASE H"/>
    <property type="match status" value="1"/>
</dbReference>
<feature type="domain" description="Reverse transcriptase" evidence="1">
    <location>
        <begin position="1"/>
        <end position="207"/>
    </location>
</feature>
<organism evidence="2 3">
    <name type="scientific">Phytophthora fragariaefolia</name>
    <dbReference type="NCBI Taxonomy" id="1490495"/>
    <lineage>
        <taxon>Eukaryota</taxon>
        <taxon>Sar</taxon>
        <taxon>Stramenopiles</taxon>
        <taxon>Oomycota</taxon>
        <taxon>Peronosporomycetes</taxon>
        <taxon>Peronosporales</taxon>
        <taxon>Peronosporaceae</taxon>
        <taxon>Phytophthora</taxon>
    </lineage>
</organism>
<dbReference type="InterPro" id="IPR043128">
    <property type="entry name" value="Rev_trsase/Diguanyl_cyclase"/>
</dbReference>